<proteinExistence type="predicted"/>
<name>A0ABP8G331_9SPHI</name>
<evidence type="ECO:0000313" key="2">
    <source>
        <dbReference type="EMBL" id="GAA4316388.1"/>
    </source>
</evidence>
<dbReference type="CDD" id="cd05244">
    <property type="entry name" value="BVR-B_like_SDR_a"/>
    <property type="match status" value="1"/>
</dbReference>
<dbReference type="Pfam" id="PF13460">
    <property type="entry name" value="NAD_binding_10"/>
    <property type="match status" value="1"/>
</dbReference>
<evidence type="ECO:0000313" key="3">
    <source>
        <dbReference type="Proteomes" id="UP001500582"/>
    </source>
</evidence>
<dbReference type="SUPFAM" id="SSF51735">
    <property type="entry name" value="NAD(P)-binding Rossmann-fold domains"/>
    <property type="match status" value="1"/>
</dbReference>
<keyword evidence="3" id="KW-1185">Reference proteome</keyword>
<accession>A0ABP8G331</accession>
<dbReference type="InterPro" id="IPR051606">
    <property type="entry name" value="Polyketide_Oxido-like"/>
</dbReference>
<dbReference type="InterPro" id="IPR036291">
    <property type="entry name" value="NAD(P)-bd_dom_sf"/>
</dbReference>
<feature type="domain" description="NAD(P)-binding" evidence="1">
    <location>
        <begin position="7"/>
        <end position="198"/>
    </location>
</feature>
<dbReference type="Gene3D" id="3.40.50.720">
    <property type="entry name" value="NAD(P)-binding Rossmann-like Domain"/>
    <property type="match status" value="1"/>
</dbReference>
<sequence>MKVAIIGASGFVGASVLTEALNRGHQVTAIVRNPEKITVQNDNLAVTGADIFETEKLAAILAGNDVVISSYNPGWGNPEIYDDFIKGSTSIQEATKAAGVKRLIVIGGAGSLYIDGNQLVDSPQFPAEWKAGATAARDFLTELRKEEELDWTFLSPAINLHPGERTGKFRLGTESPVFNEHGKNDISVADLAVALLDEVENKQFVKQRFTLGY</sequence>
<dbReference type="PANTHER" id="PTHR43355">
    <property type="entry name" value="FLAVIN REDUCTASE (NADPH)"/>
    <property type="match status" value="1"/>
</dbReference>
<gene>
    <name evidence="2" type="ORF">GCM10023149_13310</name>
</gene>
<dbReference type="RefSeq" id="WP_345210235.1">
    <property type="nucleotide sequence ID" value="NZ_BAABFT010000003.1"/>
</dbReference>
<reference evidence="3" key="1">
    <citation type="journal article" date="2019" name="Int. J. Syst. Evol. Microbiol.">
        <title>The Global Catalogue of Microorganisms (GCM) 10K type strain sequencing project: providing services to taxonomists for standard genome sequencing and annotation.</title>
        <authorList>
            <consortium name="The Broad Institute Genomics Platform"/>
            <consortium name="The Broad Institute Genome Sequencing Center for Infectious Disease"/>
            <person name="Wu L."/>
            <person name="Ma J."/>
        </authorList>
    </citation>
    <scope>NUCLEOTIDE SEQUENCE [LARGE SCALE GENOMIC DNA]</scope>
    <source>
        <strain evidence="3">JCM 17705</strain>
    </source>
</reference>
<organism evidence="2 3">
    <name type="scientific">Mucilaginibacter gynuensis</name>
    <dbReference type="NCBI Taxonomy" id="1302236"/>
    <lineage>
        <taxon>Bacteria</taxon>
        <taxon>Pseudomonadati</taxon>
        <taxon>Bacteroidota</taxon>
        <taxon>Sphingobacteriia</taxon>
        <taxon>Sphingobacteriales</taxon>
        <taxon>Sphingobacteriaceae</taxon>
        <taxon>Mucilaginibacter</taxon>
    </lineage>
</organism>
<dbReference type="PANTHER" id="PTHR43355:SF2">
    <property type="entry name" value="FLAVIN REDUCTASE (NADPH)"/>
    <property type="match status" value="1"/>
</dbReference>
<dbReference type="Proteomes" id="UP001500582">
    <property type="component" value="Unassembled WGS sequence"/>
</dbReference>
<dbReference type="EMBL" id="BAABFT010000003">
    <property type="protein sequence ID" value="GAA4316388.1"/>
    <property type="molecule type" value="Genomic_DNA"/>
</dbReference>
<dbReference type="InterPro" id="IPR016040">
    <property type="entry name" value="NAD(P)-bd_dom"/>
</dbReference>
<evidence type="ECO:0000259" key="1">
    <source>
        <dbReference type="Pfam" id="PF13460"/>
    </source>
</evidence>
<protein>
    <submittedName>
        <fullName evidence="2">NAD(P)-dependent oxidoreductase</fullName>
    </submittedName>
</protein>
<comment type="caution">
    <text evidence="2">The sequence shown here is derived from an EMBL/GenBank/DDBJ whole genome shotgun (WGS) entry which is preliminary data.</text>
</comment>